<name>A0ABQ5DYV0_9ASTR</name>
<evidence type="ECO:0000313" key="2">
    <source>
        <dbReference type="EMBL" id="GJT43728.1"/>
    </source>
</evidence>
<sequence>MPSPEKPEQAPPSPDFVPEPVYPEFMPPENDVFLTEEQPLLVVVSPTTDSPCYIIKSIPEEDLKEDDEDPADYPTNKDDDNEEEEKSFGDDADDEEEDKDEDDEEEEDHLAPADSIPPLACRTTAMMSIWDQTPIPFPSTAEIDRFLAISTPPSSPLISYSSPLPVSSPLLVSPPPLPASPTHPLGYRAAMIRLRAESPSTSHPLPLPNSCSLSRFPNNDIYLSSICDSAVTLSTHIPLRANLGVLQIGIRAKVIEKQRIPRSLTRRAAPPLPYFVPESGIKDPKFMLPENDVFPTEEQPLLAVVSPTADSPADYPTDRDDDDKEEEKSSRDDADDLEETKTRIVGDERGSPPSCLLCPHRKPHVVPHCHMFFLGTDYLFQFSSTAEIDRFLAISTPPSSPLISYSSPLPVSSPLLVSPPPLPASPTYPLGYRAAMICLRAESPSTSHPLPLPSPIILPHTKASMAMMRAATPSTYILASRSEIPLSGFEVGKSSSAPTARPTREFRRDYGFVATLDDEIRRDLKRDVGYGITDTWDEMVEDMQGTPAATDVAGLSQRMIDFVMTVRQDTDEIYGRLDDAQDDRSLMSCHVNLLRRINRWIPVITARSEVIALWTTVLAQQTEIWDLCVADRMRQKQLTEALTLVRTLQTQMAAL</sequence>
<feature type="compositionally biased region" description="Acidic residues" evidence="1">
    <location>
        <begin position="79"/>
        <end position="108"/>
    </location>
</feature>
<feature type="compositionally biased region" description="Pro residues" evidence="1">
    <location>
        <begin position="9"/>
        <end position="21"/>
    </location>
</feature>
<dbReference type="EMBL" id="BQNB010015753">
    <property type="protein sequence ID" value="GJT43728.1"/>
    <property type="molecule type" value="Genomic_DNA"/>
</dbReference>
<keyword evidence="3" id="KW-1185">Reference proteome</keyword>
<reference evidence="2" key="2">
    <citation type="submission" date="2022-01" db="EMBL/GenBank/DDBJ databases">
        <authorList>
            <person name="Yamashiro T."/>
            <person name="Shiraishi A."/>
            <person name="Satake H."/>
            <person name="Nakayama K."/>
        </authorList>
    </citation>
    <scope>NUCLEOTIDE SEQUENCE</scope>
</reference>
<feature type="compositionally biased region" description="Acidic residues" evidence="1">
    <location>
        <begin position="60"/>
        <end position="71"/>
    </location>
</feature>
<gene>
    <name evidence="2" type="ORF">Tco_0952443</name>
</gene>
<protein>
    <submittedName>
        <fullName evidence="2">Uncharacterized protein</fullName>
    </submittedName>
</protein>
<evidence type="ECO:0000256" key="1">
    <source>
        <dbReference type="SAM" id="MobiDB-lite"/>
    </source>
</evidence>
<feature type="region of interest" description="Disordered" evidence="1">
    <location>
        <begin position="44"/>
        <end position="118"/>
    </location>
</feature>
<comment type="caution">
    <text evidence="2">The sequence shown here is derived from an EMBL/GenBank/DDBJ whole genome shotgun (WGS) entry which is preliminary data.</text>
</comment>
<feature type="region of interest" description="Disordered" evidence="1">
    <location>
        <begin position="302"/>
        <end position="349"/>
    </location>
</feature>
<organism evidence="2 3">
    <name type="scientific">Tanacetum coccineum</name>
    <dbReference type="NCBI Taxonomy" id="301880"/>
    <lineage>
        <taxon>Eukaryota</taxon>
        <taxon>Viridiplantae</taxon>
        <taxon>Streptophyta</taxon>
        <taxon>Embryophyta</taxon>
        <taxon>Tracheophyta</taxon>
        <taxon>Spermatophyta</taxon>
        <taxon>Magnoliopsida</taxon>
        <taxon>eudicotyledons</taxon>
        <taxon>Gunneridae</taxon>
        <taxon>Pentapetalae</taxon>
        <taxon>asterids</taxon>
        <taxon>campanulids</taxon>
        <taxon>Asterales</taxon>
        <taxon>Asteraceae</taxon>
        <taxon>Asteroideae</taxon>
        <taxon>Anthemideae</taxon>
        <taxon>Anthemidinae</taxon>
        <taxon>Tanacetum</taxon>
    </lineage>
</organism>
<feature type="compositionally biased region" description="Basic and acidic residues" evidence="1">
    <location>
        <begin position="339"/>
        <end position="349"/>
    </location>
</feature>
<dbReference type="Proteomes" id="UP001151760">
    <property type="component" value="Unassembled WGS sequence"/>
</dbReference>
<accession>A0ABQ5DYV0</accession>
<feature type="region of interest" description="Disordered" evidence="1">
    <location>
        <begin position="1"/>
        <end position="30"/>
    </location>
</feature>
<proteinExistence type="predicted"/>
<reference evidence="2" key="1">
    <citation type="journal article" date="2022" name="Int. J. Mol. Sci.">
        <title>Draft Genome of Tanacetum Coccineum: Genomic Comparison of Closely Related Tanacetum-Family Plants.</title>
        <authorList>
            <person name="Yamashiro T."/>
            <person name="Shiraishi A."/>
            <person name="Nakayama K."/>
            <person name="Satake H."/>
        </authorList>
    </citation>
    <scope>NUCLEOTIDE SEQUENCE</scope>
</reference>
<evidence type="ECO:0000313" key="3">
    <source>
        <dbReference type="Proteomes" id="UP001151760"/>
    </source>
</evidence>